<dbReference type="EMBL" id="HE576754">
    <property type="protein sequence ID" value="CCC69052.1"/>
    <property type="molecule type" value="Genomic_DNA"/>
</dbReference>
<accession>G0VC45</accession>
<dbReference type="RefSeq" id="XP_003675421.1">
    <property type="nucleotide sequence ID" value="XM_003675373.1"/>
</dbReference>
<evidence type="ECO:0000313" key="3">
    <source>
        <dbReference type="Proteomes" id="UP000001640"/>
    </source>
</evidence>
<evidence type="ECO:0000256" key="1">
    <source>
        <dbReference type="SAM" id="MobiDB-lite"/>
    </source>
</evidence>
<reference key="2">
    <citation type="submission" date="2011-08" db="EMBL/GenBank/DDBJ databases">
        <title>Genome sequence of Naumovozyma castellii.</title>
        <authorList>
            <person name="Gordon J.L."/>
            <person name="Armisen D."/>
            <person name="Proux-Wera E."/>
            <person name="OhEigeartaigh S.S."/>
            <person name="Byrne K.P."/>
            <person name="Wolfe K.H."/>
        </authorList>
    </citation>
    <scope>NUCLEOTIDE SEQUENCE</scope>
    <source>
        <strain>Type strain:CBS 4309</strain>
    </source>
</reference>
<dbReference type="STRING" id="1064592.G0VC45"/>
<sequence length="194" mass="22286">MSFRQTNSPRKHSAGNKSHERSSKKSSSPEEKDWSSMSLADRIGIVPANATDEKKTTTSPVKKTHEGRKKNHKLTLAEIDAQFVNNDKTPKEPKHIKMNEKIHTIPATKTGKPDRKLPTSKNQTQQESDKKEKRSSISKIDILKKKIAEQKKIQEEKKQKQLLDDFLNGDDKFEWTAEEEEEEVLNRLKTSLKI</sequence>
<proteinExistence type="predicted"/>
<dbReference type="Proteomes" id="UP000001640">
    <property type="component" value="Chromosome 3"/>
</dbReference>
<organism evidence="2 3">
    <name type="scientific">Naumovozyma castellii</name>
    <name type="common">Yeast</name>
    <name type="synonym">Saccharomyces castellii</name>
    <dbReference type="NCBI Taxonomy" id="27288"/>
    <lineage>
        <taxon>Eukaryota</taxon>
        <taxon>Fungi</taxon>
        <taxon>Dikarya</taxon>
        <taxon>Ascomycota</taxon>
        <taxon>Saccharomycotina</taxon>
        <taxon>Saccharomycetes</taxon>
        <taxon>Saccharomycetales</taxon>
        <taxon>Saccharomycetaceae</taxon>
        <taxon>Naumovozyma</taxon>
    </lineage>
</organism>
<dbReference type="Pfam" id="PF17331">
    <property type="entry name" value="GFD1"/>
    <property type="match status" value="1"/>
</dbReference>
<reference evidence="2 3" key="1">
    <citation type="journal article" date="2011" name="Proc. Natl. Acad. Sci. U.S.A.">
        <title>Evolutionary erosion of yeast sex chromosomes by mating-type switching accidents.</title>
        <authorList>
            <person name="Gordon J.L."/>
            <person name="Armisen D."/>
            <person name="Proux-Wera E."/>
            <person name="Oheigeartaigh S.S."/>
            <person name="Byrne K.P."/>
            <person name="Wolfe K.H."/>
        </authorList>
    </citation>
    <scope>NUCLEOTIDE SEQUENCE [LARGE SCALE GENOMIC DNA]</scope>
    <source>
        <strain evidence="3">ATCC 76901 / BCRC 22586 / CBS 4309 / NBRC 1992 / NRRL Y-12630</strain>
    </source>
</reference>
<protein>
    <submittedName>
        <fullName evidence="2">Uncharacterized protein</fullName>
    </submittedName>
</protein>
<feature type="compositionally biased region" description="Basic and acidic residues" evidence="1">
    <location>
        <begin position="88"/>
        <end position="103"/>
    </location>
</feature>
<dbReference type="InParanoid" id="G0VC45"/>
<dbReference type="HOGENOM" id="CLU_1402791_0_0_1"/>
<keyword evidence="3" id="KW-1185">Reference proteome</keyword>
<gene>
    <name evidence="2" type="primary">NCAS0C00620</name>
    <name evidence="2" type="ordered locus">NCAS_0C00620</name>
</gene>
<feature type="compositionally biased region" description="Basic and acidic residues" evidence="1">
    <location>
        <begin position="127"/>
        <end position="139"/>
    </location>
</feature>
<feature type="compositionally biased region" description="Basic and acidic residues" evidence="1">
    <location>
        <begin position="17"/>
        <end position="34"/>
    </location>
</feature>
<name>G0VC45_NAUCA</name>
<dbReference type="KEGG" id="ncs:NCAS_0C00620"/>
<dbReference type="GeneID" id="96902638"/>
<dbReference type="InterPro" id="IPR020401">
    <property type="entry name" value="mRNA_transport_factor_GFD1"/>
</dbReference>
<dbReference type="AlphaFoldDB" id="G0VC45"/>
<feature type="region of interest" description="Disordered" evidence="1">
    <location>
        <begin position="1"/>
        <end position="139"/>
    </location>
</feature>
<evidence type="ECO:0000313" key="2">
    <source>
        <dbReference type="EMBL" id="CCC69052.1"/>
    </source>
</evidence>